<dbReference type="EMBL" id="JAPWDV010000001">
    <property type="protein sequence ID" value="KAJ6224368.1"/>
    <property type="molecule type" value="Genomic_DNA"/>
</dbReference>
<name>A0A9Q0MFU4_BLOTA</name>
<evidence type="ECO:0000313" key="1">
    <source>
        <dbReference type="EMBL" id="KAJ6224368.1"/>
    </source>
</evidence>
<comment type="caution">
    <text evidence="1">The sequence shown here is derived from an EMBL/GenBank/DDBJ whole genome shotgun (WGS) entry which is preliminary data.</text>
</comment>
<evidence type="ECO:0000313" key="2">
    <source>
        <dbReference type="Proteomes" id="UP001142055"/>
    </source>
</evidence>
<dbReference type="Proteomes" id="UP001142055">
    <property type="component" value="Chromosome 1"/>
</dbReference>
<dbReference type="AlphaFoldDB" id="A0A9Q0MFU4"/>
<gene>
    <name evidence="1" type="ORF">RDWZM_002913</name>
</gene>
<keyword evidence="2" id="KW-1185">Reference proteome</keyword>
<accession>A0A9Q0MFU4</accession>
<protein>
    <submittedName>
        <fullName evidence="1">Uncharacterized protein</fullName>
    </submittedName>
</protein>
<organism evidence="1 2">
    <name type="scientific">Blomia tropicalis</name>
    <name type="common">Mite</name>
    <dbReference type="NCBI Taxonomy" id="40697"/>
    <lineage>
        <taxon>Eukaryota</taxon>
        <taxon>Metazoa</taxon>
        <taxon>Ecdysozoa</taxon>
        <taxon>Arthropoda</taxon>
        <taxon>Chelicerata</taxon>
        <taxon>Arachnida</taxon>
        <taxon>Acari</taxon>
        <taxon>Acariformes</taxon>
        <taxon>Sarcoptiformes</taxon>
        <taxon>Astigmata</taxon>
        <taxon>Glycyphagoidea</taxon>
        <taxon>Echimyopodidae</taxon>
        <taxon>Blomia</taxon>
    </lineage>
</organism>
<proteinExistence type="predicted"/>
<sequence>MLFSIDHKTVLADKSETRLRPIERIKRECLSGIGGNDCVNSHISKEKKLQNRAKNDPNRFKYPRNPLWNRIEVREKRNQSNDSSTTDYRNNETVLNGTLVISTTIDYRDDGAGFGEKNYQRQIA</sequence>
<reference evidence="1" key="1">
    <citation type="submission" date="2022-12" db="EMBL/GenBank/DDBJ databases">
        <title>Genome assemblies of Blomia tropicalis.</title>
        <authorList>
            <person name="Cui Y."/>
        </authorList>
    </citation>
    <scope>NUCLEOTIDE SEQUENCE</scope>
    <source>
        <tissue evidence="1">Adult mites</tissue>
    </source>
</reference>